<organism evidence="2 3">
    <name type="scientific">Brassica napus</name>
    <name type="common">Rape</name>
    <dbReference type="NCBI Taxonomy" id="3708"/>
    <lineage>
        <taxon>Eukaryota</taxon>
        <taxon>Viridiplantae</taxon>
        <taxon>Streptophyta</taxon>
        <taxon>Embryophyta</taxon>
        <taxon>Tracheophyta</taxon>
        <taxon>Spermatophyta</taxon>
        <taxon>Magnoliopsida</taxon>
        <taxon>eudicotyledons</taxon>
        <taxon>Gunneridae</taxon>
        <taxon>Pentapetalae</taxon>
        <taxon>rosids</taxon>
        <taxon>malvids</taxon>
        <taxon>Brassicales</taxon>
        <taxon>Brassicaceae</taxon>
        <taxon>Brassiceae</taxon>
        <taxon>Brassica</taxon>
    </lineage>
</organism>
<dbReference type="Proteomes" id="UP001295469">
    <property type="component" value="Chromosome C06"/>
</dbReference>
<sequence length="46" mass="5005">MNLEETVDVVNKSLLEHIISSHGADTPLASVAQPPFSIKLKNAFEL</sequence>
<name>A0A078J2Y4_BRANA</name>
<dbReference type="Proteomes" id="UP000028999">
    <property type="component" value="Unassembled WGS sequence"/>
</dbReference>
<keyword evidence="3" id="KW-1185">Reference proteome</keyword>
<dbReference type="Gramene" id="CDY60206">
    <property type="protein sequence ID" value="CDY60206"/>
    <property type="gene ID" value="GSBRNA2T00028294001"/>
</dbReference>
<proteinExistence type="predicted"/>
<evidence type="ECO:0000313" key="1">
    <source>
        <dbReference type="EMBL" id="CAF2057082.1"/>
    </source>
</evidence>
<evidence type="ECO:0000313" key="3">
    <source>
        <dbReference type="Proteomes" id="UP000028999"/>
    </source>
</evidence>
<gene>
    <name evidence="2" type="primary">BnaCnng35850D</name>
    <name evidence="1" type="ORF">DARMORV10_C06P14960.1</name>
    <name evidence="2" type="ORF">GSBRNA2T00028294001</name>
</gene>
<dbReference type="EMBL" id="HG994370">
    <property type="protein sequence ID" value="CAF2057082.1"/>
    <property type="molecule type" value="Genomic_DNA"/>
</dbReference>
<evidence type="ECO:0000313" key="2">
    <source>
        <dbReference type="EMBL" id="CDY60206.1"/>
    </source>
</evidence>
<reference evidence="2" key="2">
    <citation type="submission" date="2014-06" db="EMBL/GenBank/DDBJ databases">
        <authorList>
            <person name="Genoscope - CEA"/>
        </authorList>
    </citation>
    <scope>NUCLEOTIDE SEQUENCE</scope>
</reference>
<protein>
    <submittedName>
        <fullName evidence="1">(rape) hypothetical protein</fullName>
    </submittedName>
    <submittedName>
        <fullName evidence="2">BnaCnng35850D protein</fullName>
    </submittedName>
</protein>
<reference evidence="2 3" key="1">
    <citation type="journal article" date="2014" name="Science">
        <title>Plant genetics. Early allopolyploid evolution in the post-Neolithic Brassica napus oilseed genome.</title>
        <authorList>
            <person name="Chalhoub B."/>
            <person name="Denoeud F."/>
            <person name="Liu S."/>
            <person name="Parkin I.A."/>
            <person name="Tang H."/>
            <person name="Wang X."/>
            <person name="Chiquet J."/>
            <person name="Belcram H."/>
            <person name="Tong C."/>
            <person name="Samans B."/>
            <person name="Correa M."/>
            <person name="Da Silva C."/>
            <person name="Just J."/>
            <person name="Falentin C."/>
            <person name="Koh C.S."/>
            <person name="Le Clainche I."/>
            <person name="Bernard M."/>
            <person name="Bento P."/>
            <person name="Noel B."/>
            <person name="Labadie K."/>
            <person name="Alberti A."/>
            <person name="Charles M."/>
            <person name="Arnaud D."/>
            <person name="Guo H."/>
            <person name="Daviaud C."/>
            <person name="Alamery S."/>
            <person name="Jabbari K."/>
            <person name="Zhao M."/>
            <person name="Edger P.P."/>
            <person name="Chelaifa H."/>
            <person name="Tack D."/>
            <person name="Lassalle G."/>
            <person name="Mestiri I."/>
            <person name="Schnel N."/>
            <person name="Le Paslier M.C."/>
            <person name="Fan G."/>
            <person name="Renault V."/>
            <person name="Bayer P.E."/>
            <person name="Golicz A.A."/>
            <person name="Manoli S."/>
            <person name="Lee T.H."/>
            <person name="Thi V.H."/>
            <person name="Chalabi S."/>
            <person name="Hu Q."/>
            <person name="Fan C."/>
            <person name="Tollenaere R."/>
            <person name="Lu Y."/>
            <person name="Battail C."/>
            <person name="Shen J."/>
            <person name="Sidebottom C.H."/>
            <person name="Wang X."/>
            <person name="Canaguier A."/>
            <person name="Chauveau A."/>
            <person name="Berard A."/>
            <person name="Deniot G."/>
            <person name="Guan M."/>
            <person name="Liu Z."/>
            <person name="Sun F."/>
            <person name="Lim Y.P."/>
            <person name="Lyons E."/>
            <person name="Town C.D."/>
            <person name="Bancroft I."/>
            <person name="Wang X."/>
            <person name="Meng J."/>
            <person name="Ma J."/>
            <person name="Pires J.C."/>
            <person name="King G.J."/>
            <person name="Brunel D."/>
            <person name="Delourme R."/>
            <person name="Renard M."/>
            <person name="Aury J.M."/>
            <person name="Adams K.L."/>
            <person name="Batley J."/>
            <person name="Snowdon R.J."/>
            <person name="Tost J."/>
            <person name="Edwards D."/>
            <person name="Zhou Y."/>
            <person name="Hua W."/>
            <person name="Sharpe A.G."/>
            <person name="Paterson A.H."/>
            <person name="Guan C."/>
            <person name="Wincker P."/>
        </authorList>
    </citation>
    <scope>NUCLEOTIDE SEQUENCE [LARGE SCALE GENOMIC DNA]</scope>
    <source>
        <strain evidence="3">cv. Darmor-bzh</strain>
    </source>
</reference>
<dbReference type="AlphaFoldDB" id="A0A078J2Y4"/>
<dbReference type="EMBL" id="LK033854">
    <property type="protein sequence ID" value="CDY60206.1"/>
    <property type="molecule type" value="Genomic_DNA"/>
</dbReference>
<dbReference type="PaxDb" id="3708-A0A078J2Y4"/>
<accession>A0A078J2Y4</accession>
<reference evidence="1" key="3">
    <citation type="submission" date="2021-01" db="EMBL/GenBank/DDBJ databases">
        <authorList>
            <consortium name="Genoscope - CEA"/>
            <person name="William W."/>
        </authorList>
    </citation>
    <scope>NUCLEOTIDE SEQUENCE</scope>
</reference>